<dbReference type="EMBL" id="JARTCD010000002">
    <property type="protein sequence ID" value="KAJ8663700.1"/>
    <property type="molecule type" value="Genomic_DNA"/>
</dbReference>
<dbReference type="AlphaFoldDB" id="A0AAD7Y4M7"/>
<evidence type="ECO:0000256" key="3">
    <source>
        <dbReference type="SAM" id="MobiDB-lite"/>
    </source>
</evidence>
<dbReference type="Gene3D" id="1.10.150.50">
    <property type="entry name" value="Transcription Factor, Ets-1"/>
    <property type="match status" value="1"/>
</dbReference>
<feature type="compositionally biased region" description="Low complexity" evidence="3">
    <location>
        <begin position="355"/>
        <end position="369"/>
    </location>
</feature>
<evidence type="ECO:0000259" key="4">
    <source>
        <dbReference type="PROSITE" id="PS50002"/>
    </source>
</evidence>
<dbReference type="SUPFAM" id="SSF47769">
    <property type="entry name" value="SAM/Pointed domain"/>
    <property type="match status" value="1"/>
</dbReference>
<dbReference type="Pfam" id="PF07647">
    <property type="entry name" value="SAM_2"/>
    <property type="match status" value="1"/>
</dbReference>
<dbReference type="InterPro" id="IPR051566">
    <property type="entry name" value="CNKSR"/>
</dbReference>
<dbReference type="PROSITE" id="PS50105">
    <property type="entry name" value="SAM_DOMAIN"/>
    <property type="match status" value="1"/>
</dbReference>
<dbReference type="SUPFAM" id="SSF50044">
    <property type="entry name" value="SH3-domain"/>
    <property type="match status" value="1"/>
</dbReference>
<keyword evidence="8" id="KW-1185">Reference proteome</keyword>
<evidence type="ECO:0000256" key="2">
    <source>
        <dbReference type="PROSITE-ProRule" id="PRU00192"/>
    </source>
</evidence>
<dbReference type="Gene3D" id="1.10.418.10">
    <property type="entry name" value="Calponin-like domain"/>
    <property type="match status" value="1"/>
</dbReference>
<dbReference type="InterPro" id="IPR011993">
    <property type="entry name" value="PH-like_dom_sf"/>
</dbReference>
<evidence type="ECO:0000259" key="5">
    <source>
        <dbReference type="PROSITE" id="PS50003"/>
    </source>
</evidence>
<dbReference type="SMART" id="SM00454">
    <property type="entry name" value="SAM"/>
    <property type="match status" value="1"/>
</dbReference>
<dbReference type="Pfam" id="PF00018">
    <property type="entry name" value="SH3_1"/>
    <property type="match status" value="1"/>
</dbReference>
<dbReference type="CDD" id="cd00174">
    <property type="entry name" value="SH3"/>
    <property type="match status" value="1"/>
</dbReference>
<gene>
    <name evidence="7" type="ORF">O0I10_000949</name>
</gene>
<dbReference type="InterPro" id="IPR001849">
    <property type="entry name" value="PH_domain"/>
</dbReference>
<dbReference type="InterPro" id="IPR001452">
    <property type="entry name" value="SH3_domain"/>
</dbReference>
<dbReference type="Gene3D" id="2.30.29.30">
    <property type="entry name" value="Pleckstrin-homology domain (PH domain)/Phosphotyrosine-binding domain (PTB)"/>
    <property type="match status" value="1"/>
</dbReference>
<dbReference type="SMART" id="SM00326">
    <property type="entry name" value="SH3"/>
    <property type="match status" value="1"/>
</dbReference>
<dbReference type="PROSITE" id="PS50003">
    <property type="entry name" value="PH_DOMAIN"/>
    <property type="match status" value="1"/>
</dbReference>
<dbReference type="PRINTS" id="PR00452">
    <property type="entry name" value="SH3DOMAIN"/>
</dbReference>
<dbReference type="Gene3D" id="2.30.30.40">
    <property type="entry name" value="SH3 Domains"/>
    <property type="match status" value="1"/>
</dbReference>
<feature type="domain" description="SAM" evidence="6">
    <location>
        <begin position="142"/>
        <end position="205"/>
    </location>
</feature>
<evidence type="ECO:0000259" key="6">
    <source>
        <dbReference type="PROSITE" id="PS50105"/>
    </source>
</evidence>
<dbReference type="PANTHER" id="PTHR12844:SF42">
    <property type="entry name" value="CONNECTOR ENHANCER OF KSR PROTEIN CNK"/>
    <property type="match status" value="1"/>
</dbReference>
<feature type="domain" description="PH" evidence="5">
    <location>
        <begin position="412"/>
        <end position="508"/>
    </location>
</feature>
<evidence type="ECO:0000313" key="7">
    <source>
        <dbReference type="EMBL" id="KAJ8663700.1"/>
    </source>
</evidence>
<dbReference type="InterPro" id="IPR036872">
    <property type="entry name" value="CH_dom_sf"/>
</dbReference>
<dbReference type="RefSeq" id="XP_058348612.1">
    <property type="nucleotide sequence ID" value="XM_058481048.1"/>
</dbReference>
<keyword evidence="1 2" id="KW-0728">SH3 domain</keyword>
<comment type="caution">
    <text evidence="7">The sequence shown here is derived from an EMBL/GenBank/DDBJ whole genome shotgun (WGS) entry which is preliminary data.</text>
</comment>
<accession>A0AAD7Y4M7</accession>
<dbReference type="SMART" id="SM00233">
    <property type="entry name" value="PH"/>
    <property type="match status" value="1"/>
</dbReference>
<dbReference type="SUPFAM" id="SSF50729">
    <property type="entry name" value="PH domain-like"/>
    <property type="match status" value="1"/>
</dbReference>
<dbReference type="Pfam" id="PF00169">
    <property type="entry name" value="PH"/>
    <property type="match status" value="1"/>
</dbReference>
<dbReference type="InterPro" id="IPR036028">
    <property type="entry name" value="SH3-like_dom_sf"/>
</dbReference>
<sequence length="759" mass="85155">MEIVLVTHNFDAKQNDEISIRAGETIQVIEKDDAFLDGWWRGRNARGQVGLFPVNYTVPQQSSPSSALSPADMSLEAQIGSLQNALSSLELGRCRCSTVISPSMATAAIQQQQQPMAGSSIRQKLDACLLHPSLHHQHASKWTVDQVTLWLEAMGFGDIALGFKEEEITGDVLLEMTPDLLKELGISTFGKRFRLHSAIKMLRDRMPPIEETVLETEHNNTRGGEIGNKNMVNHTLKEGSTIPDTCQRTHSHVDPLDAGSGTPLSPLRSMVHQVTPEQPSMAAHPNNDYHMTTTTMTPPISEAMMMANSMSIGDRERSKDDKRKLPAGDEFVVHNGLLAPAAAAAAQQDHHHHQPPSASSIQPQLSSTPTLPPPPAPTLPVKSSRLRSLALWNSANVTIAKRNALAGDEHSKPEIEGWLYKRSDKYRTWNKRWFILKGSTLFYLKSPKDLAMKGLLNLVGYRISVDETLYPGKYCFKAQRDGERSFYFYTESESSMREWLHALIKATIVRDYNQAVASSSRMATVPLDVAQRMNPRPPSIIMRPNNMKRTRPHLYTVSRPSPQHNNNLSSAIIDPSSSRVHPQGMEQVQNMSGVNKDLSSSSSSHQQPRLRLNNAVSDNTADQQQQQQPVAVVLEQENDYSDYLQWVNQHLSHPIQSIQDIRTGEPFAQLLESICKKPLHRPDTSKPKSASMQMLDIIVASFAYMGREGIRIKGKFTIKDIFSGDQERILLMLDTIRQWETKQNNKHQQHVHHPTTRRR</sequence>
<evidence type="ECO:0000256" key="1">
    <source>
        <dbReference type="ARBA" id="ARBA00022443"/>
    </source>
</evidence>
<name>A0AAD7Y4M7_9FUNG</name>
<feature type="domain" description="SH3" evidence="4">
    <location>
        <begin position="1"/>
        <end position="62"/>
    </location>
</feature>
<dbReference type="CDD" id="cd09535">
    <property type="entry name" value="SAM_BOI-like_fungal"/>
    <property type="match status" value="1"/>
</dbReference>
<organism evidence="7 8">
    <name type="scientific">Lichtheimia ornata</name>
    <dbReference type="NCBI Taxonomy" id="688661"/>
    <lineage>
        <taxon>Eukaryota</taxon>
        <taxon>Fungi</taxon>
        <taxon>Fungi incertae sedis</taxon>
        <taxon>Mucoromycota</taxon>
        <taxon>Mucoromycotina</taxon>
        <taxon>Mucoromycetes</taxon>
        <taxon>Mucorales</taxon>
        <taxon>Lichtheimiaceae</taxon>
        <taxon>Lichtheimia</taxon>
    </lineage>
</organism>
<dbReference type="Proteomes" id="UP001234581">
    <property type="component" value="Unassembled WGS sequence"/>
</dbReference>
<proteinExistence type="predicted"/>
<dbReference type="PANTHER" id="PTHR12844">
    <property type="entry name" value="CONNECTOR ENCHANCER OF KINASE SUPPRESSOR OF RAS"/>
    <property type="match status" value="1"/>
</dbReference>
<dbReference type="GeneID" id="83208368"/>
<dbReference type="InterPro" id="IPR013761">
    <property type="entry name" value="SAM/pointed_sf"/>
</dbReference>
<dbReference type="InterPro" id="IPR001660">
    <property type="entry name" value="SAM"/>
</dbReference>
<evidence type="ECO:0000313" key="8">
    <source>
        <dbReference type="Proteomes" id="UP001234581"/>
    </source>
</evidence>
<dbReference type="PROSITE" id="PS50002">
    <property type="entry name" value="SH3"/>
    <property type="match status" value="1"/>
</dbReference>
<feature type="region of interest" description="Disordered" evidence="3">
    <location>
        <begin position="342"/>
        <end position="382"/>
    </location>
</feature>
<dbReference type="SUPFAM" id="SSF47576">
    <property type="entry name" value="Calponin-homology domain, CH-domain"/>
    <property type="match status" value="1"/>
</dbReference>
<protein>
    <submittedName>
        <fullName evidence="7">Uncharacterized protein</fullName>
    </submittedName>
</protein>
<reference evidence="7 8" key="1">
    <citation type="submission" date="2023-03" db="EMBL/GenBank/DDBJ databases">
        <title>Genome sequence of Lichtheimia ornata CBS 291.66.</title>
        <authorList>
            <person name="Mohabir J.T."/>
            <person name="Shea T.P."/>
            <person name="Kurbessoian T."/>
            <person name="Berby B."/>
            <person name="Fontaine J."/>
            <person name="Livny J."/>
            <person name="Gnirke A."/>
            <person name="Stajich J.E."/>
            <person name="Cuomo C.A."/>
        </authorList>
    </citation>
    <scope>NUCLEOTIDE SEQUENCE [LARGE SCALE GENOMIC DNA]</scope>
    <source>
        <strain evidence="7">CBS 291.66</strain>
    </source>
</reference>